<accession>A0ACC5RQS4</accession>
<comment type="caution">
    <text evidence="1">The sequence shown here is derived from an EMBL/GenBank/DDBJ whole genome shotgun (WGS) entry which is preliminary data.</text>
</comment>
<proteinExistence type="predicted"/>
<name>A0ACC5RQS4_ENTAG</name>
<keyword evidence="2" id="KW-1185">Reference proteome</keyword>
<dbReference type="Proteomes" id="UP000633731">
    <property type="component" value="Unassembled WGS sequence"/>
</dbReference>
<evidence type="ECO:0000313" key="1">
    <source>
        <dbReference type="EMBL" id="MBK4726995.1"/>
    </source>
</evidence>
<dbReference type="EMBL" id="JAEOXF010000012">
    <property type="protein sequence ID" value="MBK4726995.1"/>
    <property type="molecule type" value="Genomic_DNA"/>
</dbReference>
<organism evidence="1 2">
    <name type="scientific">Enterobacter agglomerans</name>
    <name type="common">Erwinia herbicola</name>
    <name type="synonym">Pantoea agglomerans</name>
    <dbReference type="NCBI Taxonomy" id="549"/>
    <lineage>
        <taxon>Bacteria</taxon>
        <taxon>Pseudomonadati</taxon>
        <taxon>Pseudomonadota</taxon>
        <taxon>Gammaproteobacteria</taxon>
        <taxon>Enterobacterales</taxon>
        <taxon>Erwiniaceae</taxon>
        <taxon>Pantoea</taxon>
        <taxon>Pantoea agglomerans group</taxon>
    </lineage>
</organism>
<evidence type="ECO:0000313" key="2">
    <source>
        <dbReference type="Proteomes" id="UP000633731"/>
    </source>
</evidence>
<gene>
    <name evidence="1" type="ORF">JJL49_17350</name>
</gene>
<reference evidence="1" key="1">
    <citation type="submission" date="2021-01" db="EMBL/GenBank/DDBJ databases">
        <title>Draft genome of Pantoea agglomerans Eh 335.</title>
        <authorList>
            <person name="Emsley S.A."/>
            <person name="Oline D.K."/>
            <person name="Saw J.H."/>
            <person name="Ushijima B."/>
            <person name="Videau P."/>
            <person name="Koyack M.J."/>
        </authorList>
    </citation>
    <scope>NUCLEOTIDE SEQUENCE</scope>
    <source>
        <strain evidence="1">Eh 335</strain>
    </source>
</reference>
<protein>
    <submittedName>
        <fullName evidence="1">Gfo/Idh/MocA family oxidoreductase</fullName>
    </submittedName>
</protein>
<sequence length="377" mass="42091">MANTLNIGFIGGGLNSAIGQTHKIASEMDGHFRLVSGCFSRDSVVNTQTALRWGVQPERVYATSSDFIKGESTRLDAVVILLPIPDHFDIVIACLSAGLAVICEKALVDTSMSAKQIDEWLREHGGQLYVTYNYSGYPMVRELQQRIINGEFGVIQQVMVEMPQESFVRQNTLGQVSKPQIWRQHDGEIPTMSLDLGVHAHQLVSFLTHDRPADVYAIASHFTELPGIIDTVHAIARYESGMVCNYWYGKSALGYRNGLRIRLMGTQGSAEWLQMDPEVINVSDVLGRKFTLDRTCTENQIANLPRYARFKAGHPAGFIEAFANYYADIALALQGKENRYTCGTETAFEGLQFLENIHLSARMQQKIICKEPVHELS</sequence>